<protein>
    <recommendedName>
        <fullName evidence="3">Beta-lactamase class A catalytic domain-containing protein</fullName>
    </recommendedName>
</protein>
<dbReference type="eggNOG" id="COG2367">
    <property type="taxonomic scope" value="Bacteria"/>
</dbReference>
<dbReference type="Pfam" id="PF13354">
    <property type="entry name" value="Beta-lactamase2"/>
    <property type="match status" value="1"/>
</dbReference>
<dbReference type="Proteomes" id="UP000028042">
    <property type="component" value="Unassembled WGS sequence"/>
</dbReference>
<dbReference type="EMBL" id="CP009268">
    <property type="protein sequence ID" value="AJA51162.1"/>
    <property type="molecule type" value="Genomic_DNA"/>
</dbReference>
<feature type="domain" description="Beta-lactamase class A catalytic" evidence="3">
    <location>
        <begin position="107"/>
        <end position="304"/>
    </location>
</feature>
<keyword evidence="7" id="KW-1185">Reference proteome</keyword>
<reference evidence="5" key="2">
    <citation type="submission" date="2015-10" db="EMBL/GenBank/DDBJ databases">
        <title>Improved Draft Genome Sequence of Clostridium pasteurianum Strain ATCC 6013 (DSM 525) Using a Hybrid Next-Generation Sequencing Approach.</title>
        <authorList>
            <person name="Pyne M.E."/>
            <person name="Utturkar S.M."/>
            <person name="Brown S.D."/>
            <person name="Moo-Young M."/>
            <person name="Chung D.A."/>
            <person name="Chou P.C."/>
        </authorList>
    </citation>
    <scope>NUCLEOTIDE SEQUENCE</scope>
    <source>
        <strain evidence="5">ATCC 6013</strain>
    </source>
</reference>
<feature type="region of interest" description="Disordered" evidence="1">
    <location>
        <begin position="39"/>
        <end position="68"/>
    </location>
</feature>
<evidence type="ECO:0000259" key="3">
    <source>
        <dbReference type="Pfam" id="PF13354"/>
    </source>
</evidence>
<sequence length="328" mass="37034">MKFVKLGGFLLIILAIVIPQQVLANSDYEKTNTVEINAATDKSKNNQSENKVEDNNSSNSESTQEEQLEIKEKELQAAKEAQLKAKKEKLENEIKKYLGNNINNIGLSYYDVTSGESININSDKTFLAASTVKVQLNMILADMFANGQASQSEQLTYTQADYEEGTGILQDTNLSNKSYVTATLSDYSIIHSDNIATNMIMRRIGYENFRNLVDKKLGTATNHSGNYITASQETSILRKLYENEDSNSYYLHIIDIMKKTDFHDRLDKYINTNIVAHKVGNYGNYVNDVGIVYTNKPYIISIYTEGVSNTNEVIAHISKLIYDYQNEK</sequence>
<dbReference type="PANTHER" id="PTHR35333">
    <property type="entry name" value="BETA-LACTAMASE"/>
    <property type="match status" value="1"/>
</dbReference>
<organism evidence="4 7">
    <name type="scientific">Clostridium pasteurianum DSM 525 = ATCC 6013</name>
    <dbReference type="NCBI Taxonomy" id="1262449"/>
    <lineage>
        <taxon>Bacteria</taxon>
        <taxon>Bacillati</taxon>
        <taxon>Bacillota</taxon>
        <taxon>Clostridia</taxon>
        <taxon>Eubacteriales</taxon>
        <taxon>Clostridiaceae</taxon>
        <taxon>Clostridium</taxon>
    </lineage>
</organism>
<evidence type="ECO:0000313" key="6">
    <source>
        <dbReference type="Proteomes" id="UP000028042"/>
    </source>
</evidence>
<dbReference type="InterPro" id="IPR012338">
    <property type="entry name" value="Beta-lactam/transpept-like"/>
</dbReference>
<accession>A0A0H3J1C8</accession>
<dbReference type="PATRIC" id="fig|1262449.3.peg.1893"/>
<dbReference type="GO" id="GO:0030655">
    <property type="term" value="P:beta-lactam antibiotic catabolic process"/>
    <property type="evidence" value="ECO:0007669"/>
    <property type="project" value="InterPro"/>
</dbReference>
<name>A0A0H3J1C8_CLOPA</name>
<reference evidence="5 6" key="3">
    <citation type="journal article" name="Genome Announc.">
        <title>Improved Draft Genome Sequence of Clostridium pasteurianum Strain ATCC 6013 (DSM 525) Using a Hybrid Next-Generation Sequencing Approach.</title>
        <authorList>
            <person name="Pyne M.E."/>
            <person name="Utturkar S."/>
            <person name="Brown S.D."/>
            <person name="Moo-Young M."/>
            <person name="Chung D.A."/>
            <person name="Chou C.P."/>
        </authorList>
    </citation>
    <scope>NUCLEOTIDE SEQUENCE [LARGE SCALE GENOMIC DNA]</scope>
    <source>
        <strain evidence="5 6">ATCC 6013</strain>
    </source>
</reference>
<gene>
    <name evidence="4" type="ORF">CLPA_c10740</name>
    <name evidence="5" type="ORF">CP6013_02078</name>
</gene>
<dbReference type="InterPro" id="IPR045155">
    <property type="entry name" value="Beta-lactam_cat"/>
</dbReference>
<dbReference type="GO" id="GO:0046677">
    <property type="term" value="P:response to antibiotic"/>
    <property type="evidence" value="ECO:0007669"/>
    <property type="project" value="InterPro"/>
</dbReference>
<evidence type="ECO:0000313" key="4">
    <source>
        <dbReference type="EMBL" id="AJA51162.1"/>
    </source>
</evidence>
<dbReference type="RefSeq" id="WP_003444578.1">
    <property type="nucleotide sequence ID" value="NZ_ANZB01000005.1"/>
</dbReference>
<dbReference type="KEGG" id="cpat:CLPA_c10740"/>
<dbReference type="EMBL" id="JPGY02000001">
    <property type="protein sequence ID" value="KRU12830.1"/>
    <property type="molecule type" value="Genomic_DNA"/>
</dbReference>
<dbReference type="PANTHER" id="PTHR35333:SF3">
    <property type="entry name" value="BETA-LACTAMASE-TYPE TRANSPEPTIDASE FOLD CONTAINING PROTEIN"/>
    <property type="match status" value="1"/>
</dbReference>
<evidence type="ECO:0000313" key="7">
    <source>
        <dbReference type="Proteomes" id="UP000030905"/>
    </source>
</evidence>
<feature type="signal peptide" evidence="2">
    <location>
        <begin position="1"/>
        <end position="24"/>
    </location>
</feature>
<dbReference type="KEGG" id="cpae:CPAST_c10740"/>
<dbReference type="GO" id="GO:0008800">
    <property type="term" value="F:beta-lactamase activity"/>
    <property type="evidence" value="ECO:0007669"/>
    <property type="project" value="InterPro"/>
</dbReference>
<feature type="chain" id="PRO_5033717822" description="Beta-lactamase class A catalytic domain-containing protein" evidence="2">
    <location>
        <begin position="25"/>
        <end position="328"/>
    </location>
</feature>
<evidence type="ECO:0000256" key="2">
    <source>
        <dbReference type="SAM" id="SignalP"/>
    </source>
</evidence>
<dbReference type="SUPFAM" id="SSF56601">
    <property type="entry name" value="beta-lactamase/transpeptidase-like"/>
    <property type="match status" value="1"/>
</dbReference>
<evidence type="ECO:0000256" key="1">
    <source>
        <dbReference type="SAM" id="MobiDB-lite"/>
    </source>
</evidence>
<dbReference type="Gene3D" id="3.40.710.10">
    <property type="entry name" value="DD-peptidase/beta-lactamase superfamily"/>
    <property type="match status" value="1"/>
</dbReference>
<proteinExistence type="predicted"/>
<dbReference type="InterPro" id="IPR000871">
    <property type="entry name" value="Beta-lactam_class-A"/>
</dbReference>
<evidence type="ECO:0000313" key="5">
    <source>
        <dbReference type="EMBL" id="KRU12830.1"/>
    </source>
</evidence>
<reference evidence="4 7" key="1">
    <citation type="journal article" date="2015" name="Genome Announc.">
        <title>Complete Genome Sequence of the Nitrogen-Fixing and Solvent-Producing Clostridium pasteurianum DSM 525.</title>
        <authorList>
            <person name="Poehlein A."/>
            <person name="Grosse-Honebrink A."/>
            <person name="Zhang Y."/>
            <person name="Minton N.P."/>
            <person name="Daniel R."/>
        </authorList>
    </citation>
    <scope>NUCLEOTIDE SEQUENCE [LARGE SCALE GENOMIC DNA]</scope>
    <source>
        <strain evidence="4">DSM 525</strain>
        <strain evidence="7">DSM 525 / ATCC 6013</strain>
    </source>
</reference>
<dbReference type="Proteomes" id="UP000030905">
    <property type="component" value="Chromosome"/>
</dbReference>
<dbReference type="AlphaFoldDB" id="A0A0H3J1C8"/>
<keyword evidence="2" id="KW-0732">Signal</keyword>
<dbReference type="GeneID" id="93073268"/>